<dbReference type="InterPro" id="IPR008160">
    <property type="entry name" value="Collagen"/>
</dbReference>
<dbReference type="GeneTree" id="ENSGT00940000155435"/>
<dbReference type="Proteomes" id="UP000007635">
    <property type="component" value="Chromosome I"/>
</dbReference>
<dbReference type="InterPro" id="IPR050392">
    <property type="entry name" value="Collagen/C1q_domain"/>
</dbReference>
<dbReference type="OMA" id="ECGIFGE"/>
<dbReference type="PROSITE" id="PS50871">
    <property type="entry name" value="C1Q"/>
    <property type="match status" value="1"/>
</dbReference>
<keyword evidence="3" id="KW-0272">Extracellular matrix</keyword>
<evidence type="ECO:0000256" key="6">
    <source>
        <dbReference type="ARBA" id="ARBA00023180"/>
    </source>
</evidence>
<reference evidence="9" key="3">
    <citation type="submission" date="2025-09" db="UniProtKB">
        <authorList>
            <consortium name="Ensembl"/>
        </authorList>
    </citation>
    <scope>IDENTIFICATION</scope>
</reference>
<evidence type="ECO:0000256" key="5">
    <source>
        <dbReference type="ARBA" id="ARBA00023119"/>
    </source>
</evidence>
<dbReference type="PANTHER" id="PTHR15427:SF51">
    <property type="entry name" value="OTOLIN 1"/>
    <property type="match status" value="1"/>
</dbReference>
<dbReference type="eggNOG" id="ENOG502QRPC">
    <property type="taxonomic scope" value="Eukaryota"/>
</dbReference>
<dbReference type="InterPro" id="IPR001073">
    <property type="entry name" value="C1q_dom"/>
</dbReference>
<feature type="compositionally biased region" description="Gly residues" evidence="7">
    <location>
        <begin position="196"/>
        <end position="205"/>
    </location>
</feature>
<dbReference type="GO" id="GO:0005581">
    <property type="term" value="C:collagen trimer"/>
    <property type="evidence" value="ECO:0007669"/>
    <property type="project" value="UniProtKB-KW"/>
</dbReference>
<keyword evidence="5" id="KW-0176">Collagen</keyword>
<dbReference type="Pfam" id="PF01391">
    <property type="entry name" value="Collagen"/>
    <property type="match status" value="3"/>
</dbReference>
<dbReference type="Pfam" id="PF00386">
    <property type="entry name" value="C1q"/>
    <property type="match status" value="1"/>
</dbReference>
<feature type="compositionally biased region" description="Basic and acidic residues" evidence="7">
    <location>
        <begin position="263"/>
        <end position="272"/>
    </location>
</feature>
<dbReference type="Ensembl" id="ENSGACT00000013262.2">
    <property type="protein sequence ID" value="ENSGACP00000013237.2"/>
    <property type="gene ID" value="ENSGACG00000010023.2"/>
</dbReference>
<keyword evidence="2" id="KW-0964">Secreted</keyword>
<dbReference type="PANTHER" id="PTHR15427">
    <property type="entry name" value="EMILIN ELASTIN MICROFIBRIL INTERFACE-LOCATED PROTEIN ELASTIN MICROFIBRIL INTERFACER"/>
    <property type="match status" value="1"/>
</dbReference>
<organism evidence="9 10">
    <name type="scientific">Gasterosteus aculeatus aculeatus</name>
    <name type="common">three-spined stickleback</name>
    <dbReference type="NCBI Taxonomy" id="481459"/>
    <lineage>
        <taxon>Eukaryota</taxon>
        <taxon>Metazoa</taxon>
        <taxon>Chordata</taxon>
        <taxon>Craniata</taxon>
        <taxon>Vertebrata</taxon>
        <taxon>Euteleostomi</taxon>
        <taxon>Actinopterygii</taxon>
        <taxon>Neopterygii</taxon>
        <taxon>Teleostei</taxon>
        <taxon>Neoteleostei</taxon>
        <taxon>Acanthomorphata</taxon>
        <taxon>Eupercaria</taxon>
        <taxon>Perciformes</taxon>
        <taxon>Cottioidei</taxon>
        <taxon>Gasterosteales</taxon>
        <taxon>Gasterosteidae</taxon>
        <taxon>Gasterosteus</taxon>
    </lineage>
</organism>
<dbReference type="Gene3D" id="2.60.120.40">
    <property type="match status" value="1"/>
</dbReference>
<feature type="compositionally biased region" description="Gly residues" evidence="7">
    <location>
        <begin position="292"/>
        <end position="301"/>
    </location>
</feature>
<evidence type="ECO:0000313" key="10">
    <source>
        <dbReference type="Proteomes" id="UP000007635"/>
    </source>
</evidence>
<accession>G3P6L4</accession>
<dbReference type="PRINTS" id="PR00007">
    <property type="entry name" value="COMPLEMNTC1Q"/>
</dbReference>
<feature type="compositionally biased region" description="Basic and acidic residues" evidence="7">
    <location>
        <begin position="180"/>
        <end position="189"/>
    </location>
</feature>
<name>G3P6L4_GASAC</name>
<feature type="domain" description="C1q" evidence="8">
    <location>
        <begin position="370"/>
        <end position="507"/>
    </location>
</feature>
<dbReference type="SMART" id="SM00110">
    <property type="entry name" value="C1Q"/>
    <property type="match status" value="1"/>
</dbReference>
<keyword evidence="10" id="KW-1185">Reference proteome</keyword>
<protein>
    <submittedName>
        <fullName evidence="9">Otolin 1b</fullName>
    </submittedName>
</protein>
<dbReference type="AlphaFoldDB" id="G3P6L4"/>
<dbReference type="InParanoid" id="G3P6L4"/>
<reference evidence="9 10" key="1">
    <citation type="journal article" date="2021" name="G3 (Bethesda)">
        <title>Improved contiguity of the threespine stickleback genome using long-read sequencing.</title>
        <authorList>
            <person name="Nath S."/>
            <person name="Shaw D.E."/>
            <person name="White M.A."/>
        </authorList>
    </citation>
    <scope>NUCLEOTIDE SEQUENCE [LARGE SCALE GENOMIC DNA]</scope>
    <source>
        <strain evidence="9 10">Lake Benthic</strain>
    </source>
</reference>
<dbReference type="FunFam" id="2.60.120.40:FF:000001">
    <property type="entry name" value="Complement C1q B chain"/>
    <property type="match status" value="1"/>
</dbReference>
<evidence type="ECO:0000256" key="1">
    <source>
        <dbReference type="ARBA" id="ARBA00004498"/>
    </source>
</evidence>
<feature type="compositionally biased region" description="Basic and acidic residues" evidence="7">
    <location>
        <begin position="345"/>
        <end position="359"/>
    </location>
</feature>
<evidence type="ECO:0000256" key="4">
    <source>
        <dbReference type="ARBA" id="ARBA00022729"/>
    </source>
</evidence>
<dbReference type="STRING" id="69293.ENSGACP00000013237"/>
<proteinExistence type="predicted"/>
<feature type="compositionally biased region" description="Low complexity" evidence="7">
    <location>
        <begin position="326"/>
        <end position="339"/>
    </location>
</feature>
<feature type="compositionally biased region" description="Gly residues" evidence="7">
    <location>
        <begin position="223"/>
        <end position="232"/>
    </location>
</feature>
<dbReference type="Bgee" id="ENSGACG00000010023">
    <property type="expression patterns" value="Expressed in embryo"/>
</dbReference>
<comment type="subcellular location">
    <subcellularLocation>
        <location evidence="1">Secreted</location>
        <location evidence="1">Extracellular space</location>
        <location evidence="1">Extracellular matrix</location>
    </subcellularLocation>
</comment>
<evidence type="ECO:0000256" key="3">
    <source>
        <dbReference type="ARBA" id="ARBA00022530"/>
    </source>
</evidence>
<dbReference type="SUPFAM" id="SSF49842">
    <property type="entry name" value="TNF-like"/>
    <property type="match status" value="1"/>
</dbReference>
<evidence type="ECO:0000256" key="2">
    <source>
        <dbReference type="ARBA" id="ARBA00022525"/>
    </source>
</evidence>
<keyword evidence="4" id="KW-0732">Signal</keyword>
<evidence type="ECO:0000256" key="7">
    <source>
        <dbReference type="SAM" id="MobiDB-lite"/>
    </source>
</evidence>
<evidence type="ECO:0000259" key="8">
    <source>
        <dbReference type="PROSITE" id="PS50871"/>
    </source>
</evidence>
<keyword evidence="6" id="KW-0325">Glycoprotein</keyword>
<feature type="compositionally biased region" description="Basic and acidic residues" evidence="7">
    <location>
        <begin position="142"/>
        <end position="152"/>
    </location>
</feature>
<evidence type="ECO:0000313" key="9">
    <source>
        <dbReference type="Ensembl" id="ENSGACP00000013237.2"/>
    </source>
</evidence>
<dbReference type="InterPro" id="IPR008983">
    <property type="entry name" value="Tumour_necrosis_fac-like_dom"/>
</dbReference>
<feature type="region of interest" description="Disordered" evidence="7">
    <location>
        <begin position="142"/>
        <end position="363"/>
    </location>
</feature>
<reference evidence="9" key="2">
    <citation type="submission" date="2025-08" db="UniProtKB">
        <authorList>
            <consortium name="Ensembl"/>
        </authorList>
    </citation>
    <scope>IDENTIFICATION</scope>
</reference>
<sequence>MLHRKLNFCLMSDLLYQSIMRISSCQSTLVAVVVVALTVVSCAEAKTTQRPKYHFTKKPLPQVTVHSPVTTSMPKALKTVLSANPVKPQPLPPTERTTYPNQVYPQYRTVATEPPGAGLENYTLDYNECYFNFCECCPPEKGPRGPKGDRGLEGPPGDRGLTGAAGLPGPQGVSGPMGLKGDRGEKGDKGSSGTVGPPGGSGKPGQKGDAGAVGEKGEIGLQGVKGDGGAKGESGQNGTAGEKGEPGKEGPAGPPGVAIEIGPKGDKGDRGECGTFGERGQKGDRGDTGSPGIPGGMGIPGVNGKHGSPGPVGLRGDQGPPGPQGEPGLRGPQGPQGIRGMLGPKGDRGFPAKRGERGIRGIKGSKGSEYVQKRSAFSVGISPKKSFPPSGFPIRFDKVFYNEENHFNVTSNSFTCVHAGVYVFSFHITVRNQPLRATLVVNGSRRVRTRDSLYGQDIDQASTLVVLQLAVGDQVWMETLRDWNGAYASSEDDSIFSGFLLYSHPDPPL</sequence>